<dbReference type="InterPro" id="IPR013656">
    <property type="entry name" value="PAS_4"/>
</dbReference>
<dbReference type="InterPro" id="IPR001610">
    <property type="entry name" value="PAC"/>
</dbReference>
<dbReference type="SMART" id="SM00304">
    <property type="entry name" value="HAMP"/>
    <property type="match status" value="1"/>
</dbReference>
<feature type="domain" description="PAS" evidence="16">
    <location>
        <begin position="585"/>
        <end position="657"/>
    </location>
</feature>
<dbReference type="Gene3D" id="1.10.287.130">
    <property type="match status" value="1"/>
</dbReference>
<organism evidence="19 20">
    <name type="scientific">Thermanaerovibrio acidaminovorans (strain ATCC 49978 / DSM 6589 / Su883)</name>
    <name type="common">Selenomonas acidaminovorans</name>
    <dbReference type="NCBI Taxonomy" id="525903"/>
    <lineage>
        <taxon>Bacteria</taxon>
        <taxon>Thermotogati</taxon>
        <taxon>Synergistota</taxon>
        <taxon>Synergistia</taxon>
        <taxon>Synergistales</taxon>
        <taxon>Synergistaceae</taxon>
        <taxon>Thermanaerovibrio</taxon>
    </lineage>
</organism>
<dbReference type="SUPFAM" id="SSF55785">
    <property type="entry name" value="PYP-like sensor domain (PAS domain)"/>
    <property type="match status" value="3"/>
</dbReference>
<dbReference type="SUPFAM" id="SSF55781">
    <property type="entry name" value="GAF domain-like"/>
    <property type="match status" value="1"/>
</dbReference>
<dbReference type="InterPro" id="IPR000700">
    <property type="entry name" value="PAS-assoc_C"/>
</dbReference>
<keyword evidence="4 12" id="KW-0597">Phosphoprotein</keyword>
<dbReference type="RefSeq" id="WP_012870114.1">
    <property type="nucleotide sequence ID" value="NC_013522.1"/>
</dbReference>
<dbReference type="PRINTS" id="PR00344">
    <property type="entry name" value="BCTRLSENSOR"/>
</dbReference>
<dbReference type="SMART" id="SM00086">
    <property type="entry name" value="PAC"/>
    <property type="match status" value="1"/>
</dbReference>
<dbReference type="GO" id="GO:0005524">
    <property type="term" value="F:ATP binding"/>
    <property type="evidence" value="ECO:0007669"/>
    <property type="project" value="UniProtKB-KW"/>
</dbReference>
<keyword evidence="20" id="KW-1185">Reference proteome</keyword>
<dbReference type="InterPro" id="IPR011006">
    <property type="entry name" value="CheY-like_superfamily"/>
</dbReference>
<feature type="domain" description="Response regulatory" evidence="15">
    <location>
        <begin position="1155"/>
        <end position="1268"/>
    </location>
</feature>
<feature type="domain" description="PAC" evidence="17">
    <location>
        <begin position="661"/>
        <end position="713"/>
    </location>
</feature>
<dbReference type="InterPro" id="IPR004358">
    <property type="entry name" value="Sig_transdc_His_kin-like_C"/>
</dbReference>
<dbReference type="CDD" id="cd00082">
    <property type="entry name" value="HisKA"/>
    <property type="match status" value="1"/>
</dbReference>
<dbReference type="PROSITE" id="PS50110">
    <property type="entry name" value="RESPONSE_REGULATORY"/>
    <property type="match status" value="1"/>
</dbReference>
<evidence type="ECO:0000256" key="10">
    <source>
        <dbReference type="ARBA" id="ARBA00022989"/>
    </source>
</evidence>
<dbReference type="eggNOG" id="COG2205">
    <property type="taxonomic scope" value="Bacteria"/>
</dbReference>
<dbReference type="PANTHER" id="PTHR43047">
    <property type="entry name" value="TWO-COMPONENT HISTIDINE PROTEIN KINASE"/>
    <property type="match status" value="1"/>
</dbReference>
<evidence type="ECO:0000256" key="3">
    <source>
        <dbReference type="ARBA" id="ARBA00012438"/>
    </source>
</evidence>
<dbReference type="PATRIC" id="fig|525903.6.peg.1373"/>
<dbReference type="SMART" id="SM00388">
    <property type="entry name" value="HisKA"/>
    <property type="match status" value="1"/>
</dbReference>
<dbReference type="InterPro" id="IPR003661">
    <property type="entry name" value="HisK_dim/P_dom"/>
</dbReference>
<dbReference type="SUPFAM" id="SSF52172">
    <property type="entry name" value="CheY-like"/>
    <property type="match status" value="1"/>
</dbReference>
<dbReference type="EnsemblBacteria" id="ACZ19603">
    <property type="protein sequence ID" value="ACZ19603"/>
    <property type="gene ID" value="Taci_1372"/>
</dbReference>
<evidence type="ECO:0000256" key="13">
    <source>
        <dbReference type="SAM" id="Phobius"/>
    </source>
</evidence>
<evidence type="ECO:0000256" key="8">
    <source>
        <dbReference type="ARBA" id="ARBA00022777"/>
    </source>
</evidence>
<dbReference type="Pfam" id="PF00512">
    <property type="entry name" value="HisKA"/>
    <property type="match status" value="1"/>
</dbReference>
<evidence type="ECO:0000256" key="11">
    <source>
        <dbReference type="ARBA" id="ARBA00023136"/>
    </source>
</evidence>
<dbReference type="EMBL" id="CP001818">
    <property type="protein sequence ID" value="ACZ19603.1"/>
    <property type="molecule type" value="Genomic_DNA"/>
</dbReference>
<protein>
    <recommendedName>
        <fullName evidence="3">histidine kinase</fullName>
        <ecNumber evidence="3">2.7.13.3</ecNumber>
    </recommendedName>
</protein>
<feature type="modified residue" description="4-aspartylphosphate" evidence="12">
    <location>
        <position position="1204"/>
    </location>
</feature>
<keyword evidence="9" id="KW-0067">ATP-binding</keyword>
<dbReference type="Pfam" id="PF08447">
    <property type="entry name" value="PAS_3"/>
    <property type="match status" value="1"/>
</dbReference>
<dbReference type="eggNOG" id="COG2202">
    <property type="taxonomic scope" value="Bacteria"/>
</dbReference>
<dbReference type="PROSITE" id="PS50885">
    <property type="entry name" value="HAMP"/>
    <property type="match status" value="1"/>
</dbReference>
<evidence type="ECO:0000259" key="18">
    <source>
        <dbReference type="PROSITE" id="PS50885"/>
    </source>
</evidence>
<dbReference type="GO" id="GO:0016020">
    <property type="term" value="C:membrane"/>
    <property type="evidence" value="ECO:0007669"/>
    <property type="project" value="UniProtKB-SubCell"/>
</dbReference>
<dbReference type="HOGENOM" id="CLU_256901_0_0_0"/>
<dbReference type="Gene3D" id="3.30.450.40">
    <property type="match status" value="1"/>
</dbReference>
<dbReference type="PROSITE" id="PS50109">
    <property type="entry name" value="HIS_KIN"/>
    <property type="match status" value="1"/>
</dbReference>
<dbReference type="NCBIfam" id="TIGR00229">
    <property type="entry name" value="sensory_box"/>
    <property type="match status" value="2"/>
</dbReference>
<dbReference type="Pfam" id="PF00672">
    <property type="entry name" value="HAMP"/>
    <property type="match status" value="1"/>
</dbReference>
<evidence type="ECO:0000256" key="12">
    <source>
        <dbReference type="PROSITE-ProRule" id="PRU00169"/>
    </source>
</evidence>
<comment type="catalytic activity">
    <reaction evidence="1">
        <text>ATP + protein L-histidine = ADP + protein N-phospho-L-histidine.</text>
        <dbReference type="EC" id="2.7.13.3"/>
    </reaction>
</comment>
<dbReference type="OrthoDB" id="187at2"/>
<dbReference type="STRING" id="525903.Taci_1372"/>
<dbReference type="InterPro" id="IPR001789">
    <property type="entry name" value="Sig_transdc_resp-reg_receiver"/>
</dbReference>
<dbReference type="KEGG" id="tai:Taci_1372"/>
<dbReference type="eggNOG" id="COG5002">
    <property type="taxonomic scope" value="Bacteria"/>
</dbReference>
<keyword evidence="11 13" id="KW-0472">Membrane</keyword>
<dbReference type="InterPro" id="IPR029016">
    <property type="entry name" value="GAF-like_dom_sf"/>
</dbReference>
<dbReference type="SMART" id="SM00091">
    <property type="entry name" value="PAS"/>
    <property type="match status" value="3"/>
</dbReference>
<evidence type="ECO:0000313" key="19">
    <source>
        <dbReference type="EMBL" id="ACZ19603.1"/>
    </source>
</evidence>
<dbReference type="Gene3D" id="3.40.50.2300">
    <property type="match status" value="1"/>
</dbReference>
<dbReference type="Pfam" id="PF13188">
    <property type="entry name" value="PAS_8"/>
    <property type="match status" value="1"/>
</dbReference>
<evidence type="ECO:0000256" key="9">
    <source>
        <dbReference type="ARBA" id="ARBA00022840"/>
    </source>
</evidence>
<evidence type="ECO:0000256" key="2">
    <source>
        <dbReference type="ARBA" id="ARBA00004370"/>
    </source>
</evidence>
<evidence type="ECO:0000313" key="20">
    <source>
        <dbReference type="Proteomes" id="UP000002030"/>
    </source>
</evidence>
<dbReference type="Pfam" id="PF02518">
    <property type="entry name" value="HATPase_c"/>
    <property type="match status" value="1"/>
</dbReference>
<dbReference type="SMART" id="SM00387">
    <property type="entry name" value="HATPase_c"/>
    <property type="match status" value="1"/>
</dbReference>
<feature type="domain" description="PAS" evidence="16">
    <location>
        <begin position="345"/>
        <end position="396"/>
    </location>
</feature>
<sequence length="1362" mass="149297">MGSSIPTRRRGLRFKAALALGSFMALMVLVLLTAGYWILHRGFEKLEVEDARKDLDRVETAIDTMGYFLQGSATDWGRWDDTYLFATNRNPGYIRNNLNEDSLRALNANLFLIFDREGSPLFGALLPQGGEMTLLSGEDIRREGPVRSLGALTGNPNRGVLFAFGMPMMIAHSPILTSLGEGPSAGRLVLGRALTSEEFSWVLKMDVMIDSTSKTGDLSDGSHRSWIHPVDHRTLKAHRIVPTLDGNGVLVTVTRTRDIYAHEERTLWTLGVLLASIGLMGTLGVNLITRRMVLDPLEGISSRIHRIAQSGRFDEALPVEGDDELSDLAEDVNLLLRAVVSSQERLADLSATLESLSDGVLVCDPDGRVVNANASAASILGVPEGEVRGRDFMDLIALEHGDLRGVPQVHASFGGVVSVRGEDRFLEGSVSSIVGPNGDVTGSVTVFRDVTQDRRNREELKEREAFQRELLEIMPVGVMVVDPESRSIESVNPHAVKLLGVEDPSQLVGRRCHGSVCPALEGSCPICDLGNPMDNAERTLLRSDGSQPQVLKTARMVTLGGRRKLLEVFMDISTLKHMEEELRRANERLDLVIRGTNDGIYDWDFASGSLYLSPRWKQILGYQDNELENSHETFVRLLHPDDRPRVEEYLGLYLEGRVRNYSIEFRMIHKDGSVRWILSKGTAVRDRDGRPIRMAGSHSDITDRKMAEEELIRRAEILSGLTSAANNLINVPTDSWDEALTSSLAAVGDALGAIGGYAFSYDDRREAAAMTHRWAPMGHEFPKTGEIRYHLMGPMREAHRNGLAFQVGDLRELPQGDPMGEMMKSLGVTGLVTVPILGPEGCHGFVCFGWDVPNRLNDDQLGLLSLLGIMLKATMDRLSSLAETLEAKRRAEEASAAKSAFLANMSHEIRTPMNAILGYTQILERDPSLGPKQREKVQAIIRSGNHLLELLNDLLDLSKIEAGVLEIRQEVFPLRKMLQDVEVMFRGGAEAKGLHLLLEGLDQAPHWVSGDQRKLRQVLVNLLGNAIKFTSEGMVVLRAQEIHRDQEGGRTQLRFQVEDTGPGIPEEELEVIFDPFGQGSVGLKAGGTGLGLAISKRIVEAMGGDIRVSSQVGHGTVFTVTVPLGLPSSTREDLPGEVKPVGSVVGIQGDGGLKRILVVDDDRESREVLRHLLEEVGFLVDQAEDGEQAVRMVTSSPPDLIITDLHMPRLGGAEAARIIGQSARSPVPILIMSGSRSADVKEDLSWASGILLKPVDAEELYRAVGRALGVSYVYREERREGWRDDAPRQNIDLPPSPEAATLLDAIQDAVLMGDVGALEDAIGKLGEISPGVAGVIGAMAERFDYEGILKLLEGGKRRDDMD</sequence>
<dbReference type="Pfam" id="PF05228">
    <property type="entry name" value="CHASE4"/>
    <property type="match status" value="1"/>
</dbReference>
<evidence type="ECO:0000256" key="6">
    <source>
        <dbReference type="ARBA" id="ARBA00022692"/>
    </source>
</evidence>
<comment type="subcellular location">
    <subcellularLocation>
        <location evidence="2">Membrane</location>
    </subcellularLocation>
</comment>
<feature type="domain" description="HAMP" evidence="18">
    <location>
        <begin position="291"/>
        <end position="344"/>
    </location>
</feature>
<dbReference type="FunFam" id="3.30.565.10:FF:000010">
    <property type="entry name" value="Sensor histidine kinase RcsC"/>
    <property type="match status" value="1"/>
</dbReference>
<keyword evidence="6 13" id="KW-0812">Transmembrane</keyword>
<keyword evidence="10 13" id="KW-1133">Transmembrane helix</keyword>
<dbReference type="InterPro" id="IPR005467">
    <property type="entry name" value="His_kinase_dom"/>
</dbReference>
<feature type="transmembrane region" description="Helical" evidence="13">
    <location>
        <begin position="16"/>
        <end position="39"/>
    </location>
</feature>
<keyword evidence="5" id="KW-0808">Transferase</keyword>
<dbReference type="Pfam" id="PF08448">
    <property type="entry name" value="PAS_4"/>
    <property type="match status" value="1"/>
</dbReference>
<name>D1B6G2_THEAS</name>
<keyword evidence="7" id="KW-0547">Nucleotide-binding</keyword>
<evidence type="ECO:0000256" key="5">
    <source>
        <dbReference type="ARBA" id="ARBA00022679"/>
    </source>
</evidence>
<dbReference type="InterPro" id="IPR013655">
    <property type="entry name" value="PAS_fold_3"/>
</dbReference>
<keyword evidence="8 19" id="KW-0418">Kinase</keyword>
<dbReference type="FunFam" id="1.10.287.130:FF:000004">
    <property type="entry name" value="Ethylene receptor 1"/>
    <property type="match status" value="1"/>
</dbReference>
<dbReference type="SUPFAM" id="SSF47384">
    <property type="entry name" value="Homodimeric domain of signal transducing histidine kinase"/>
    <property type="match status" value="1"/>
</dbReference>
<evidence type="ECO:0000259" key="14">
    <source>
        <dbReference type="PROSITE" id="PS50109"/>
    </source>
</evidence>
<dbReference type="Proteomes" id="UP000002030">
    <property type="component" value="Chromosome"/>
</dbReference>
<dbReference type="InterPro" id="IPR003594">
    <property type="entry name" value="HATPase_dom"/>
</dbReference>
<dbReference type="PROSITE" id="PS50113">
    <property type="entry name" value="PAC"/>
    <property type="match status" value="2"/>
</dbReference>
<evidence type="ECO:0000259" key="17">
    <source>
        <dbReference type="PROSITE" id="PS50113"/>
    </source>
</evidence>
<dbReference type="InterPro" id="IPR036890">
    <property type="entry name" value="HATPase_C_sf"/>
</dbReference>
<dbReference type="CDD" id="cd00130">
    <property type="entry name" value="PAS"/>
    <property type="match status" value="2"/>
</dbReference>
<dbReference type="Gene3D" id="3.30.450.20">
    <property type="entry name" value="PAS domain"/>
    <property type="match status" value="3"/>
</dbReference>
<evidence type="ECO:0000256" key="1">
    <source>
        <dbReference type="ARBA" id="ARBA00000085"/>
    </source>
</evidence>
<dbReference type="SMART" id="SM00448">
    <property type="entry name" value="REC"/>
    <property type="match status" value="1"/>
</dbReference>
<proteinExistence type="predicted"/>
<dbReference type="CDD" id="cd06225">
    <property type="entry name" value="HAMP"/>
    <property type="match status" value="1"/>
</dbReference>
<reference evidence="19 20" key="1">
    <citation type="journal article" date="2009" name="Stand. Genomic Sci.">
        <title>Complete genome sequence of Thermanaerovibrio acidaminovorans type strain (Su883).</title>
        <authorList>
            <person name="Chovatia M."/>
            <person name="Sikorski J."/>
            <person name="Schroder M."/>
            <person name="Lapidus A."/>
            <person name="Nolan M."/>
            <person name="Tice H."/>
            <person name="Glavina Del Rio T."/>
            <person name="Copeland A."/>
            <person name="Cheng J.F."/>
            <person name="Lucas S."/>
            <person name="Chen F."/>
            <person name="Bruce D."/>
            <person name="Goodwin L."/>
            <person name="Pitluck S."/>
            <person name="Ivanova N."/>
            <person name="Mavromatis K."/>
            <person name="Ovchinnikova G."/>
            <person name="Pati A."/>
            <person name="Chen A."/>
            <person name="Palaniappan K."/>
            <person name="Land M."/>
            <person name="Hauser L."/>
            <person name="Chang Y.J."/>
            <person name="Jeffries C.D."/>
            <person name="Chain P."/>
            <person name="Saunders E."/>
            <person name="Detter J.C."/>
            <person name="Brettin T."/>
            <person name="Rohde M."/>
            <person name="Goker M."/>
            <person name="Spring S."/>
            <person name="Bristow J."/>
            <person name="Markowitz V."/>
            <person name="Hugenholtz P."/>
            <person name="Kyrpides N.C."/>
            <person name="Klenk H.P."/>
            <person name="Eisen J.A."/>
        </authorList>
    </citation>
    <scope>NUCLEOTIDE SEQUENCE [LARGE SCALE GENOMIC DNA]</scope>
    <source>
        <strain evidence="20">ATCC 49978 / DSM 6589 / Su883</strain>
    </source>
</reference>
<dbReference type="InterPro" id="IPR003660">
    <property type="entry name" value="HAMP_dom"/>
</dbReference>
<dbReference type="InterPro" id="IPR036097">
    <property type="entry name" value="HisK_dim/P_sf"/>
</dbReference>
<evidence type="ECO:0000259" key="15">
    <source>
        <dbReference type="PROSITE" id="PS50110"/>
    </source>
</evidence>
<accession>D1B6G2</accession>
<dbReference type="GO" id="GO:0000155">
    <property type="term" value="F:phosphorelay sensor kinase activity"/>
    <property type="evidence" value="ECO:0007669"/>
    <property type="project" value="InterPro"/>
</dbReference>
<evidence type="ECO:0000259" key="16">
    <source>
        <dbReference type="PROSITE" id="PS50112"/>
    </source>
</evidence>
<dbReference type="Pfam" id="PF00072">
    <property type="entry name" value="Response_reg"/>
    <property type="match status" value="1"/>
</dbReference>
<dbReference type="Gene3D" id="6.10.340.10">
    <property type="match status" value="1"/>
</dbReference>
<dbReference type="CDD" id="cd17546">
    <property type="entry name" value="REC_hyHK_CKI1_RcsC-like"/>
    <property type="match status" value="1"/>
</dbReference>
<dbReference type="Gene3D" id="3.30.565.10">
    <property type="entry name" value="Histidine kinase-like ATPase, C-terminal domain"/>
    <property type="match status" value="1"/>
</dbReference>
<dbReference type="eggNOG" id="COG3322">
    <property type="taxonomic scope" value="Bacteria"/>
</dbReference>
<feature type="domain" description="PAC" evidence="17">
    <location>
        <begin position="410"/>
        <end position="462"/>
    </location>
</feature>
<dbReference type="InterPro" id="IPR035965">
    <property type="entry name" value="PAS-like_dom_sf"/>
</dbReference>
<dbReference type="PROSITE" id="PS50112">
    <property type="entry name" value="PAS"/>
    <property type="match status" value="2"/>
</dbReference>
<dbReference type="InterPro" id="IPR000014">
    <property type="entry name" value="PAS"/>
</dbReference>
<evidence type="ECO:0000256" key="7">
    <source>
        <dbReference type="ARBA" id="ARBA00022741"/>
    </source>
</evidence>
<dbReference type="InterPro" id="IPR007892">
    <property type="entry name" value="CHASE4"/>
</dbReference>
<dbReference type="EC" id="2.7.13.3" evidence="3"/>
<evidence type="ECO:0000256" key="4">
    <source>
        <dbReference type="ARBA" id="ARBA00022553"/>
    </source>
</evidence>
<dbReference type="SUPFAM" id="SSF55874">
    <property type="entry name" value="ATPase domain of HSP90 chaperone/DNA topoisomerase II/histidine kinase"/>
    <property type="match status" value="1"/>
</dbReference>
<feature type="domain" description="Histidine kinase" evidence="14">
    <location>
        <begin position="904"/>
        <end position="1126"/>
    </location>
</feature>
<gene>
    <name evidence="19" type="ordered locus">Taci_1372</name>
</gene>
<dbReference type="eggNOG" id="COG2204">
    <property type="taxonomic scope" value="Bacteria"/>
</dbReference>
<dbReference type="CDD" id="cd16922">
    <property type="entry name" value="HATPase_EvgS-ArcB-TorS-like"/>
    <property type="match status" value="1"/>
</dbReference>